<protein>
    <recommendedName>
        <fullName evidence="3">Dihydroorotate dehydrogenase</fullName>
    </recommendedName>
</protein>
<proteinExistence type="predicted"/>
<dbReference type="EMBL" id="FWYD01000017">
    <property type="protein sequence ID" value="SMD00123.1"/>
    <property type="molecule type" value="Genomic_DNA"/>
</dbReference>
<dbReference type="STRING" id="1387277.SAMN06295998_11740"/>
<dbReference type="Proteomes" id="UP000192330">
    <property type="component" value="Unassembled WGS sequence"/>
</dbReference>
<dbReference type="RefSeq" id="WP_084353963.1">
    <property type="nucleotide sequence ID" value="NZ_FWYD01000017.1"/>
</dbReference>
<name>A0A1W2DRW6_9RHOB</name>
<keyword evidence="2" id="KW-1185">Reference proteome</keyword>
<evidence type="ECO:0000313" key="1">
    <source>
        <dbReference type="EMBL" id="SMD00123.1"/>
    </source>
</evidence>
<organism evidence="1 2">
    <name type="scientific">Primorskyibacter flagellatus</name>
    <dbReference type="NCBI Taxonomy" id="1387277"/>
    <lineage>
        <taxon>Bacteria</taxon>
        <taxon>Pseudomonadati</taxon>
        <taxon>Pseudomonadota</taxon>
        <taxon>Alphaproteobacteria</taxon>
        <taxon>Rhodobacterales</taxon>
        <taxon>Roseobacteraceae</taxon>
        <taxon>Primorskyibacter</taxon>
    </lineage>
</organism>
<evidence type="ECO:0000313" key="2">
    <source>
        <dbReference type="Proteomes" id="UP000192330"/>
    </source>
</evidence>
<dbReference type="OrthoDB" id="7863719at2"/>
<gene>
    <name evidence="1" type="ORF">SAMN06295998_11740</name>
</gene>
<dbReference type="AlphaFoldDB" id="A0A1W2DRW6"/>
<accession>A0A1W2DRW6</accession>
<evidence type="ECO:0008006" key="3">
    <source>
        <dbReference type="Google" id="ProtNLM"/>
    </source>
</evidence>
<sequence>MTDKQQDSDGLEAFFDAARNTAPDPDAAFMARILDDALSVQGEAVAPPRPATKRDGFFSQILRGIGGWPALTGLAAATVAGVWIGLNPPAAVSDQLASLIGTSSATTDATDSDWLLDPLTEYDIAMTGG</sequence>
<reference evidence="1 2" key="1">
    <citation type="submission" date="2017-04" db="EMBL/GenBank/DDBJ databases">
        <authorList>
            <person name="Afonso C.L."/>
            <person name="Miller P.J."/>
            <person name="Scott M.A."/>
            <person name="Spackman E."/>
            <person name="Goraichik I."/>
            <person name="Dimitrov K.M."/>
            <person name="Suarez D.L."/>
            <person name="Swayne D.E."/>
        </authorList>
    </citation>
    <scope>NUCLEOTIDE SEQUENCE [LARGE SCALE GENOMIC DNA]</scope>
    <source>
        <strain evidence="1 2">CGMCC 1.12644</strain>
    </source>
</reference>